<dbReference type="Proteomes" id="UP000182489">
    <property type="component" value="Unassembled WGS sequence"/>
</dbReference>
<evidence type="ECO:0000313" key="3">
    <source>
        <dbReference type="Proteomes" id="UP000182489"/>
    </source>
</evidence>
<dbReference type="EMBL" id="FPKH01000001">
    <property type="protein sequence ID" value="SFX07787.1"/>
    <property type="molecule type" value="Genomic_DNA"/>
</dbReference>
<dbReference type="AlphaFoldDB" id="A0AB38C2S9"/>
<evidence type="ECO:0000256" key="1">
    <source>
        <dbReference type="SAM" id="SignalP"/>
    </source>
</evidence>
<feature type="chain" id="PRO_5044210474" description="DUF3261 domain-containing protein" evidence="1">
    <location>
        <begin position="29"/>
        <end position="184"/>
    </location>
</feature>
<sequence>MFLHCQRWAPALLLALAGCASTPPSAPARLGLKLAPQALGATVSVQQHLVVERAGRIDELDAALEVEPSHLDLVGLAFGQRVLSLHYDGKEMTSWRHLMLPAQVRAEDVLEDMQLTLWPREAIAQALPAGWRIEDSGLRRTLFLHDEAVTVIDYSGMPRWSGTVVLDNLRYRYRLTIQNAPEGS</sequence>
<protein>
    <recommendedName>
        <fullName evidence="4">DUF3261 domain-containing protein</fullName>
    </recommendedName>
</protein>
<organism evidence="2 3">
    <name type="scientific">Janthinobacterium lividum</name>
    <dbReference type="NCBI Taxonomy" id="29581"/>
    <lineage>
        <taxon>Bacteria</taxon>
        <taxon>Pseudomonadati</taxon>
        <taxon>Pseudomonadota</taxon>
        <taxon>Betaproteobacteria</taxon>
        <taxon>Burkholderiales</taxon>
        <taxon>Oxalobacteraceae</taxon>
        <taxon>Janthinobacterium</taxon>
    </lineage>
</organism>
<dbReference type="Pfam" id="PF11659">
    <property type="entry name" value="DUF3261"/>
    <property type="match status" value="1"/>
</dbReference>
<keyword evidence="1" id="KW-0732">Signal</keyword>
<gene>
    <name evidence="2" type="ORF">SAMN03097694_0634</name>
</gene>
<evidence type="ECO:0008006" key="4">
    <source>
        <dbReference type="Google" id="ProtNLM"/>
    </source>
</evidence>
<dbReference type="PROSITE" id="PS51257">
    <property type="entry name" value="PROKAR_LIPOPROTEIN"/>
    <property type="match status" value="1"/>
</dbReference>
<accession>A0AB38C2S9</accession>
<reference evidence="2 3" key="1">
    <citation type="submission" date="2016-11" db="EMBL/GenBank/DDBJ databases">
        <authorList>
            <person name="Varghese N."/>
            <person name="Submissions S."/>
        </authorList>
    </citation>
    <scope>NUCLEOTIDE SEQUENCE [LARGE SCALE GENOMIC DNA]</scope>
    <source>
        <strain evidence="2 3">NFR18</strain>
    </source>
</reference>
<name>A0AB38C2S9_9BURK</name>
<dbReference type="RefSeq" id="WP_070305212.1">
    <property type="nucleotide sequence ID" value="NZ_FPKH01000001.1"/>
</dbReference>
<dbReference type="InterPro" id="IPR021675">
    <property type="entry name" value="DUF3261"/>
</dbReference>
<comment type="caution">
    <text evidence="2">The sequence shown here is derived from an EMBL/GenBank/DDBJ whole genome shotgun (WGS) entry which is preliminary data.</text>
</comment>
<feature type="signal peptide" evidence="1">
    <location>
        <begin position="1"/>
        <end position="28"/>
    </location>
</feature>
<proteinExistence type="predicted"/>
<evidence type="ECO:0000313" key="2">
    <source>
        <dbReference type="EMBL" id="SFX07787.1"/>
    </source>
</evidence>